<proteinExistence type="predicted"/>
<reference evidence="1 2" key="1">
    <citation type="submission" date="2024-01" db="EMBL/GenBank/DDBJ databases">
        <title>The genomes of 5 underutilized Papilionoideae crops provide insights into root nodulation and disease resistanc.</title>
        <authorList>
            <person name="Jiang F."/>
        </authorList>
    </citation>
    <scope>NUCLEOTIDE SEQUENCE [LARGE SCALE GENOMIC DNA]</scope>
    <source>
        <strain evidence="1">LVBAO_FW01</strain>
        <tissue evidence="1">Leaves</tissue>
    </source>
</reference>
<accession>A0AAN9MVG2</accession>
<dbReference type="EMBL" id="JAYMYQ010000001">
    <property type="protein sequence ID" value="KAK7361351.1"/>
    <property type="molecule type" value="Genomic_DNA"/>
</dbReference>
<keyword evidence="2" id="KW-1185">Reference proteome</keyword>
<evidence type="ECO:0000313" key="2">
    <source>
        <dbReference type="Proteomes" id="UP001367508"/>
    </source>
</evidence>
<protein>
    <submittedName>
        <fullName evidence="1">Uncharacterized protein</fullName>
    </submittedName>
</protein>
<dbReference type="AlphaFoldDB" id="A0AAN9MVG2"/>
<comment type="caution">
    <text evidence="1">The sequence shown here is derived from an EMBL/GenBank/DDBJ whole genome shotgun (WGS) entry which is preliminary data.</text>
</comment>
<dbReference type="Proteomes" id="UP001367508">
    <property type="component" value="Unassembled WGS sequence"/>
</dbReference>
<sequence length="98" mass="11386">MAESASSTRSSLIRDVPFEHGEQIFERRGRSGLRRRRFGLRSHYVRFQANQISGMDRVNRLSIRHTPRLAFVLFVAPLTYRIGSCNHADRSIPWSDLN</sequence>
<evidence type="ECO:0000313" key="1">
    <source>
        <dbReference type="EMBL" id="KAK7361351.1"/>
    </source>
</evidence>
<name>A0AAN9MVG2_CANGL</name>
<organism evidence="1 2">
    <name type="scientific">Canavalia gladiata</name>
    <name type="common">Sword bean</name>
    <name type="synonym">Dolichos gladiatus</name>
    <dbReference type="NCBI Taxonomy" id="3824"/>
    <lineage>
        <taxon>Eukaryota</taxon>
        <taxon>Viridiplantae</taxon>
        <taxon>Streptophyta</taxon>
        <taxon>Embryophyta</taxon>
        <taxon>Tracheophyta</taxon>
        <taxon>Spermatophyta</taxon>
        <taxon>Magnoliopsida</taxon>
        <taxon>eudicotyledons</taxon>
        <taxon>Gunneridae</taxon>
        <taxon>Pentapetalae</taxon>
        <taxon>rosids</taxon>
        <taxon>fabids</taxon>
        <taxon>Fabales</taxon>
        <taxon>Fabaceae</taxon>
        <taxon>Papilionoideae</taxon>
        <taxon>50 kb inversion clade</taxon>
        <taxon>NPAAA clade</taxon>
        <taxon>indigoferoid/millettioid clade</taxon>
        <taxon>Phaseoleae</taxon>
        <taxon>Canavalia</taxon>
    </lineage>
</organism>
<gene>
    <name evidence="1" type="ORF">VNO77_03404</name>
</gene>